<accession>W8VNT2</accession>
<dbReference type="HOGENOM" id="CLU_085370_1_0_10"/>
<evidence type="ECO:0000313" key="2">
    <source>
        <dbReference type="EMBL" id="BAO54639.1"/>
    </source>
</evidence>
<dbReference type="RefSeq" id="WP_041495343.1">
    <property type="nucleotide sequence ID" value="NZ_AP014548.1"/>
</dbReference>
<feature type="signal peptide" evidence="1">
    <location>
        <begin position="1"/>
        <end position="18"/>
    </location>
</feature>
<feature type="chain" id="PRO_5004915929" evidence="1">
    <location>
        <begin position="19"/>
        <end position="262"/>
    </location>
</feature>
<organism evidence="2 3">
    <name type="scientific">Nonlabens marinus S1-08</name>
    <dbReference type="NCBI Taxonomy" id="1454201"/>
    <lineage>
        <taxon>Bacteria</taxon>
        <taxon>Pseudomonadati</taxon>
        <taxon>Bacteroidota</taxon>
        <taxon>Flavobacteriia</taxon>
        <taxon>Flavobacteriales</taxon>
        <taxon>Flavobacteriaceae</taxon>
        <taxon>Nonlabens</taxon>
    </lineage>
</organism>
<evidence type="ECO:0000256" key="1">
    <source>
        <dbReference type="SAM" id="SignalP"/>
    </source>
</evidence>
<proteinExistence type="predicted"/>
<gene>
    <name evidence="2" type="ORF">NMS_0630</name>
</gene>
<dbReference type="KEGG" id="nmf:NMS_0630"/>
<dbReference type="EMBL" id="AP014548">
    <property type="protein sequence ID" value="BAO54639.1"/>
    <property type="molecule type" value="Genomic_DNA"/>
</dbReference>
<keyword evidence="3" id="KW-1185">Reference proteome</keyword>
<dbReference type="AlphaFoldDB" id="W8VNT2"/>
<protein>
    <submittedName>
        <fullName evidence="2">Uncharacterized protein</fullName>
    </submittedName>
</protein>
<name>W8VNT2_9FLAO</name>
<dbReference type="STRING" id="1454201.NMS_0630"/>
<dbReference type="OrthoDB" id="1274006at2"/>
<evidence type="ECO:0000313" key="3">
    <source>
        <dbReference type="Proteomes" id="UP000031760"/>
    </source>
</evidence>
<keyword evidence="1" id="KW-0732">Signal</keyword>
<reference evidence="2 3" key="1">
    <citation type="journal article" date="2014" name="Proc. Natl. Acad. Sci. U.S.A.">
        <title>Functional characterization of flavobacteria rhodopsins reveals a unique class of light-driven chloride pump in bacteria.</title>
        <authorList>
            <person name="Yoshizawa S."/>
            <person name="Kumagai Y."/>
            <person name="Kim H."/>
            <person name="Ogura Y."/>
            <person name="Hayashi T."/>
            <person name="Iwasaki W."/>
            <person name="DeLong E.F."/>
            <person name="Kogure K."/>
        </authorList>
    </citation>
    <scope>NUCLEOTIDE SEQUENCE [LARGE SCALE GENOMIC DNA]</scope>
    <source>
        <strain evidence="2 3">S1-08</strain>
    </source>
</reference>
<dbReference type="Proteomes" id="UP000031760">
    <property type="component" value="Chromosome"/>
</dbReference>
<sequence>MKNLLVAILLISFAFAKAQSVNNYKYIIVDNEYEFQSSANEYRLNELMEFELQKYGFETYRDNEVLPKDLNLGVCNSLNLKVFKSGVFWSDIYAHLENCDGEILFTTKEARGTQKNYEKAYFSAVREAFQSFEELSYAYEGPYVKEPNVITRTADVVETKVNEPKVIVAKEETTNIDVSEQEVYDYQEKSDAAYALKFDESKSNFELYRFGAKVGSGRKSAAGVYLVTSASFTGIGFIENDSFIVEYDEAGQLKRIKLDKVN</sequence>